<proteinExistence type="predicted"/>
<dbReference type="AlphaFoldDB" id="A0A1G8ZTM3"/>
<protein>
    <submittedName>
        <fullName evidence="3">Putative transposase</fullName>
    </submittedName>
</protein>
<dbReference type="EMBL" id="FNFC01000035">
    <property type="protein sequence ID" value="SDK18347.1"/>
    <property type="molecule type" value="Genomic_DNA"/>
</dbReference>
<evidence type="ECO:0000259" key="2">
    <source>
        <dbReference type="Pfam" id="PF07282"/>
    </source>
</evidence>
<gene>
    <name evidence="3" type="ORF">SAMN05216226_1353</name>
</gene>
<keyword evidence="4" id="KW-1185">Reference proteome</keyword>
<evidence type="ECO:0000256" key="1">
    <source>
        <dbReference type="ARBA" id="ARBA00023125"/>
    </source>
</evidence>
<dbReference type="GO" id="GO:0003677">
    <property type="term" value="F:DNA binding"/>
    <property type="evidence" value="ECO:0007669"/>
    <property type="project" value="UniProtKB-KW"/>
</dbReference>
<evidence type="ECO:0000313" key="3">
    <source>
        <dbReference type="EMBL" id="SDK18347.1"/>
    </source>
</evidence>
<dbReference type="Proteomes" id="UP000198856">
    <property type="component" value="Unassembled WGS sequence"/>
</dbReference>
<feature type="domain" description="Cas12f1-like TNB" evidence="2">
    <location>
        <begin position="16"/>
        <end position="81"/>
    </location>
</feature>
<organism evidence="3 4">
    <name type="scientific">Halovenus aranensis</name>
    <dbReference type="NCBI Taxonomy" id="890420"/>
    <lineage>
        <taxon>Archaea</taxon>
        <taxon>Methanobacteriati</taxon>
        <taxon>Methanobacteriota</taxon>
        <taxon>Stenosarchaea group</taxon>
        <taxon>Halobacteria</taxon>
        <taxon>Halobacteriales</taxon>
        <taxon>Haloarculaceae</taxon>
        <taxon>Halovenus</taxon>
    </lineage>
</organism>
<evidence type="ECO:0000313" key="4">
    <source>
        <dbReference type="Proteomes" id="UP000198856"/>
    </source>
</evidence>
<sequence length="138" mass="15041">MMQLPSNSRNRASASWRTFIDFLEYKCDRGGTHFVKVEPEGTTQECAECGVEVEKELWVREHSCPTCGFETDRDENAAYNVLQRGLQELGLGHAEVTPAETALPTSTTGGSSNVVDAKCVVETGSPTLKERTAVAVSE</sequence>
<reference evidence="3 4" key="1">
    <citation type="submission" date="2016-10" db="EMBL/GenBank/DDBJ databases">
        <authorList>
            <person name="de Groot N.N."/>
        </authorList>
    </citation>
    <scope>NUCLEOTIDE SEQUENCE [LARGE SCALE GENOMIC DNA]</scope>
    <source>
        <strain evidence="3 4">IBRC-M10015</strain>
    </source>
</reference>
<dbReference type="Pfam" id="PF07282">
    <property type="entry name" value="Cas12f1-like_TNB"/>
    <property type="match status" value="1"/>
</dbReference>
<dbReference type="InterPro" id="IPR010095">
    <property type="entry name" value="Cas12f1-like_TNB"/>
</dbReference>
<name>A0A1G8ZTM3_9EURY</name>
<dbReference type="STRING" id="890420.SAMN05216226_1353"/>
<keyword evidence="1" id="KW-0238">DNA-binding</keyword>
<accession>A0A1G8ZTM3</accession>